<dbReference type="InterPro" id="IPR058192">
    <property type="entry name" value="WHD_ROQ1-like"/>
</dbReference>
<dbReference type="InterPro" id="IPR044974">
    <property type="entry name" value="Disease_R_plants"/>
</dbReference>
<dbReference type="SUPFAM" id="SSF46785">
    <property type="entry name" value="Winged helix' DNA-binding domain"/>
    <property type="match status" value="1"/>
</dbReference>
<dbReference type="GO" id="GO:0043531">
    <property type="term" value="F:ADP binding"/>
    <property type="evidence" value="ECO:0007669"/>
    <property type="project" value="InterPro"/>
</dbReference>
<dbReference type="InterPro" id="IPR000157">
    <property type="entry name" value="TIR_dom"/>
</dbReference>
<dbReference type="GO" id="GO:0007165">
    <property type="term" value="P:signal transduction"/>
    <property type="evidence" value="ECO:0007669"/>
    <property type="project" value="InterPro"/>
</dbReference>
<dbReference type="GO" id="GO:0006952">
    <property type="term" value="P:defense response"/>
    <property type="evidence" value="ECO:0007669"/>
    <property type="project" value="UniProtKB-KW"/>
</dbReference>
<evidence type="ECO:0000256" key="4">
    <source>
        <dbReference type="ARBA" id="ARBA00023027"/>
    </source>
</evidence>
<dbReference type="SUPFAM" id="SSF52200">
    <property type="entry name" value="Toll/Interleukin receptor TIR domain"/>
    <property type="match status" value="1"/>
</dbReference>
<evidence type="ECO:0000256" key="1">
    <source>
        <dbReference type="ARBA" id="ARBA00022614"/>
    </source>
</evidence>
<dbReference type="InterPro" id="IPR032675">
    <property type="entry name" value="LRR_dom_sf"/>
</dbReference>
<proteinExistence type="predicted"/>
<dbReference type="InterPro" id="IPR036390">
    <property type="entry name" value="WH_DNA-bd_sf"/>
</dbReference>
<comment type="caution">
    <text evidence="6">The sequence shown here is derived from an EMBL/GenBank/DDBJ whole genome shotgun (WGS) entry which is preliminary data.</text>
</comment>
<evidence type="ECO:0000256" key="3">
    <source>
        <dbReference type="ARBA" id="ARBA00022821"/>
    </source>
</evidence>
<dbReference type="PANTHER" id="PTHR11017">
    <property type="entry name" value="LEUCINE-RICH REPEAT-CONTAINING PROTEIN"/>
    <property type="match status" value="1"/>
</dbReference>
<dbReference type="Pfam" id="PF00931">
    <property type="entry name" value="NB-ARC"/>
    <property type="match status" value="1"/>
</dbReference>
<evidence type="ECO:0000259" key="5">
    <source>
        <dbReference type="PROSITE" id="PS50104"/>
    </source>
</evidence>
<dbReference type="InterPro" id="IPR002182">
    <property type="entry name" value="NB-ARC"/>
</dbReference>
<keyword evidence="3" id="KW-0611">Plant defense</keyword>
<dbReference type="SMART" id="SM00255">
    <property type="entry name" value="TIR"/>
    <property type="match status" value="1"/>
</dbReference>
<dbReference type="InterPro" id="IPR027417">
    <property type="entry name" value="P-loop_NTPase"/>
</dbReference>
<dbReference type="AlphaFoldDB" id="A0A7J9F772"/>
<protein>
    <recommendedName>
        <fullName evidence="5">TIR domain-containing protein</fullName>
    </recommendedName>
</protein>
<dbReference type="Gene3D" id="3.40.50.10140">
    <property type="entry name" value="Toll/interleukin-1 receptor homology (TIR) domain"/>
    <property type="match status" value="1"/>
</dbReference>
<sequence length="1134" mass="130404">MTKLKSSPLIYSNKIHILIKEYHVLKLPWYNLLSLHRSHNPNSFMAASSSSSPPQRDTCLNFITHLLETLKHTIMNIFFHEQDLEDAEQPSQALPQTIVSSYSSRQLKHQVFLSFRGEDTRLNFTAHLLKALKDTGMNVFFDEEKLEKGEQLSSALSQAIAASNLSIIVLSVDYASSKSCLAEVSDIMDRKDTQGHIVLPIFYHVDPSNVRNIGGSFKTSFEDHELKRPIDEVKRWKAAFVEVGKLKGWHIIGGKFDRPETEYIKDIVEYVIKKLMNSYFRNASEELVGIDDQKKMILGLIEQEDTRIIGLWGMGGIGKTTLADVVYKEVSQKFEDSCFLYNVSEKIEKQGMESLRDDFLTELLKQEIHIRTPSIGQGFIQERLNNKKVIVVLDDVNDSDLMNDLGVQHFGEGSKIIITSRDKQVLKNGGADKIHEVVKLNENDSLQLFSIFAFRQLNPAIDFLNLSYKFVRYAQGSPLALKVLGSRLYTKSKRDWESEVDKLKEYAQPKIQQILKRSFDGLDELEKNVFLDIACFFKNESKEDAEEILSRCYRGAVFGISNLLDKCLIDIITAIPFISIDYCECISMHDMLEEMGKDIVRQEAKELWKHSRLWNPKDVYQVLRYNKGTDLIQGLKLDMSQIDNLQLCPTVFDNMYNLRVILFYFSGRKFWKKCSEKKLFADQDDSVSLPDELRYLFWDYYPFKSLSSFNPINLVVLRLPHGDMEFLWNEDSYQNLVNLREIDLTQCKKLRKIPNLLCAINLKSLCCNGCESLVQHPCLDHLAYLKTLELEGCHNFKKFPEVPNHFSILELDETGIEEVPDSVEHLTRLEKLCLRKSVVKKVSSNISKLGFLRSLYLSHCPITEFPKNPSELYLSETQTEFPGNSILKFRSLEFMHIDHCNNLKFLSELPPYLRYLVAHDCSSLEKVSFTNQNLYELESSDDSHEFFMLFSNCFNLNQDSINNIEANAMIKIGSLVKKWEKESDCDPPSLVCCFPANEISANTFEYQSMSSSLILRLSPNGCSGRRYLVFVICLVADFAHDHKYEDVICSCECQLTATGGHYEKLKSEWFCSPEFELVQYMGDHVFILFSGAMVKNDEGYQEASFEFHIKKLDLSGEEEPMKVEKCGVHVSYVA</sequence>
<keyword evidence="4" id="KW-0520">NAD</keyword>
<dbReference type="SUPFAM" id="SSF52058">
    <property type="entry name" value="L domain-like"/>
    <property type="match status" value="1"/>
</dbReference>
<dbReference type="Gene3D" id="1.10.8.430">
    <property type="entry name" value="Helical domain of apoptotic protease-activating factors"/>
    <property type="match status" value="1"/>
</dbReference>
<accession>A0A7J9F772</accession>
<keyword evidence="1" id="KW-0433">Leucine-rich repeat</keyword>
<dbReference type="Proteomes" id="UP000593568">
    <property type="component" value="Unassembled WGS sequence"/>
</dbReference>
<gene>
    <name evidence="6" type="ORF">Gotri_004862</name>
</gene>
<evidence type="ECO:0000313" key="7">
    <source>
        <dbReference type="Proteomes" id="UP000593568"/>
    </source>
</evidence>
<dbReference type="PRINTS" id="PR00364">
    <property type="entry name" value="DISEASERSIST"/>
</dbReference>
<dbReference type="Pfam" id="PF23282">
    <property type="entry name" value="WHD_ROQ1"/>
    <property type="match status" value="1"/>
</dbReference>
<dbReference type="SUPFAM" id="SSF52540">
    <property type="entry name" value="P-loop containing nucleoside triphosphate hydrolases"/>
    <property type="match status" value="1"/>
</dbReference>
<reference evidence="6 7" key="1">
    <citation type="journal article" date="2019" name="Genome Biol. Evol.">
        <title>Insights into the evolution of the New World diploid cottons (Gossypium, subgenus Houzingenia) based on genome sequencing.</title>
        <authorList>
            <person name="Grover C.E."/>
            <person name="Arick M.A. 2nd"/>
            <person name="Thrash A."/>
            <person name="Conover J.L."/>
            <person name="Sanders W.S."/>
            <person name="Peterson D.G."/>
            <person name="Frelichowski J.E."/>
            <person name="Scheffler J.A."/>
            <person name="Scheffler B.E."/>
            <person name="Wendel J.F."/>
        </authorList>
    </citation>
    <scope>NUCLEOTIDE SEQUENCE [LARGE SCALE GENOMIC DNA]</scope>
    <source>
        <strain evidence="6">8</strain>
        <tissue evidence="6">Leaf</tissue>
    </source>
</reference>
<dbReference type="InterPro" id="IPR035897">
    <property type="entry name" value="Toll_tir_struct_dom_sf"/>
</dbReference>
<keyword evidence="2" id="KW-0677">Repeat</keyword>
<name>A0A7J9F772_9ROSI</name>
<dbReference type="PROSITE" id="PS50104">
    <property type="entry name" value="TIR"/>
    <property type="match status" value="1"/>
</dbReference>
<dbReference type="Gene3D" id="3.80.10.10">
    <property type="entry name" value="Ribonuclease Inhibitor"/>
    <property type="match status" value="2"/>
</dbReference>
<dbReference type="FunFam" id="3.40.50.10140:FF:000007">
    <property type="entry name" value="Disease resistance protein (TIR-NBS-LRR class)"/>
    <property type="match status" value="1"/>
</dbReference>
<dbReference type="Gene3D" id="3.40.50.300">
    <property type="entry name" value="P-loop containing nucleotide triphosphate hydrolases"/>
    <property type="match status" value="1"/>
</dbReference>
<organism evidence="6 7">
    <name type="scientific">Gossypium trilobum</name>
    <dbReference type="NCBI Taxonomy" id="34281"/>
    <lineage>
        <taxon>Eukaryota</taxon>
        <taxon>Viridiplantae</taxon>
        <taxon>Streptophyta</taxon>
        <taxon>Embryophyta</taxon>
        <taxon>Tracheophyta</taxon>
        <taxon>Spermatophyta</taxon>
        <taxon>Magnoliopsida</taxon>
        <taxon>eudicotyledons</taxon>
        <taxon>Gunneridae</taxon>
        <taxon>Pentapetalae</taxon>
        <taxon>rosids</taxon>
        <taxon>malvids</taxon>
        <taxon>Malvales</taxon>
        <taxon>Malvaceae</taxon>
        <taxon>Malvoideae</taxon>
        <taxon>Gossypium</taxon>
    </lineage>
</organism>
<evidence type="ECO:0000256" key="2">
    <source>
        <dbReference type="ARBA" id="ARBA00022737"/>
    </source>
</evidence>
<evidence type="ECO:0000313" key="6">
    <source>
        <dbReference type="EMBL" id="MBA0780804.1"/>
    </source>
</evidence>
<feature type="domain" description="TIR" evidence="5">
    <location>
        <begin position="107"/>
        <end position="275"/>
    </location>
</feature>
<dbReference type="InterPro" id="IPR042197">
    <property type="entry name" value="Apaf_helical"/>
</dbReference>
<keyword evidence="7" id="KW-1185">Reference proteome</keyword>
<dbReference type="EMBL" id="JABEZW010000011">
    <property type="protein sequence ID" value="MBA0780804.1"/>
    <property type="molecule type" value="Genomic_DNA"/>
</dbReference>
<dbReference type="PANTHER" id="PTHR11017:SF479">
    <property type="entry name" value="DISEASE RESISTANCE PROTEIN (TIR-NBS-LRR CLASS) FAMILY"/>
    <property type="match status" value="1"/>
</dbReference>
<dbReference type="Pfam" id="PF01582">
    <property type="entry name" value="TIR"/>
    <property type="match status" value="1"/>
</dbReference>